<dbReference type="OrthoDB" id="16834at10239"/>
<dbReference type="EMBL" id="KP339049">
    <property type="protein sequence ID" value="AJP61486.1"/>
    <property type="molecule type" value="Genomic_DNA"/>
</dbReference>
<accession>A0A0C5K9C4</accession>
<name>A0A0C5K9C4_9CAUD</name>
<dbReference type="KEGG" id="vg:26644534"/>
<evidence type="ECO:0000313" key="2">
    <source>
        <dbReference type="Proteomes" id="UP000032402"/>
    </source>
</evidence>
<evidence type="ECO:0000313" key="1">
    <source>
        <dbReference type="EMBL" id="AJP61486.1"/>
    </source>
</evidence>
<dbReference type="Proteomes" id="UP000032402">
    <property type="component" value="Segment"/>
</dbReference>
<dbReference type="RefSeq" id="YP_009218380.1">
    <property type="nucleotide sequence ID" value="NC_029009.1"/>
</dbReference>
<organism evidence="1 2">
    <name type="scientific">Enterococcus phage EFDG1</name>
    <dbReference type="NCBI Taxonomy" id="1597976"/>
    <lineage>
        <taxon>Viruses</taxon>
        <taxon>Duplodnaviria</taxon>
        <taxon>Heunggongvirae</taxon>
        <taxon>Uroviricota</taxon>
        <taxon>Caudoviricetes</taxon>
        <taxon>Herelleviridae</taxon>
        <taxon>Brockvirinae</taxon>
        <taxon>Schiekvirus</taxon>
        <taxon>Schiekvirus EFDG1</taxon>
    </lineage>
</organism>
<protein>
    <submittedName>
        <fullName evidence="1">Uncharacterized protein</fullName>
    </submittedName>
</protein>
<dbReference type="GeneID" id="26644534"/>
<sequence>MRKTTPVNTVLEALEMFQQGTATTEVRTPISLQSVRKRFLDAKEAGKRVLIENSDLSSANSVVVDIDYVGSRWCLGYQKVLYFGEEIRIPHTIHFCDVYGAYGNEAQRSKRQVKIIFEGENPFE</sequence>
<keyword evidence="2" id="KW-1185">Reference proteome</keyword>
<reference evidence="1 2" key="1">
    <citation type="journal article" date="2015" name="Appl. Environ. Microbiol.">
        <title>Targeting Enterococcus faecalis Biofilms with Phage Therapy.</title>
        <authorList>
            <person name="Khalifa L."/>
            <person name="Brosh Y."/>
            <person name="Gelman D."/>
            <person name="Coppenhagen-Glazer S."/>
            <person name="Beyth S."/>
            <person name="Poradosu-Cohen R."/>
            <person name="Que Y.A."/>
            <person name="Beyth N."/>
            <person name="Hazan R."/>
        </authorList>
    </citation>
    <scope>NUCLEOTIDE SEQUENCE [LARGE SCALE GENOMIC DNA]</scope>
</reference>
<proteinExistence type="predicted"/>